<dbReference type="AlphaFoldDB" id="A0AAJ0BJD4"/>
<protein>
    <recommendedName>
        <fullName evidence="3">Serum paraoxonase/arylesterase family protein</fullName>
    </recommendedName>
</protein>
<dbReference type="Proteomes" id="UP001239445">
    <property type="component" value="Unassembled WGS sequence"/>
</dbReference>
<sequence length="416" mass="46159">MAGAPSFTVFLVGALLSYAFYTFGPAAHRSLTVLGVLRWSPSSTFGLEEVVVIPDTVNCEDLHYHKQSGMLFTACEDNVEGRFRWFPPLANFDDPELGRKSRGSIHVVNPNTMRSERLEFEDFDGPFITHGIDVIPDPERENDAVYIFAVNHVADPVLPKARSQIEVFHHVVGSPSVKHIRSVWHPLIRTPNDIFANSPTSIYVTNDHWYRDHGIMRALEDLYYHANWTDTVHLRFELEASSPETAVEGSVALDNMHNNNGLGHGRSQNEILVVSCTGGTTHIGEIGRDGNITLVDAILAESIVDNPTYFDDPFARTSGVDHSGILQPGLSRAIDLAGNTRNPNAADGTMVWFSKPTRSGWESRLLFEDDGRRIRTASASVLVAIEPTSGQAHRRQAWLFVTGFQSKNMIAVKVDL</sequence>
<keyword evidence="2" id="KW-1185">Reference proteome</keyword>
<dbReference type="PANTHER" id="PTHR11799">
    <property type="entry name" value="PARAOXONASE"/>
    <property type="match status" value="1"/>
</dbReference>
<evidence type="ECO:0000313" key="1">
    <source>
        <dbReference type="EMBL" id="KAK1756966.1"/>
    </source>
</evidence>
<comment type="caution">
    <text evidence="1">The sequence shown here is derived from an EMBL/GenBank/DDBJ whole genome shotgun (WGS) entry which is preliminary data.</text>
</comment>
<evidence type="ECO:0000313" key="2">
    <source>
        <dbReference type="Proteomes" id="UP001239445"/>
    </source>
</evidence>
<name>A0AAJ0BJD4_9PEZI</name>
<dbReference type="Gene3D" id="2.120.10.30">
    <property type="entry name" value="TolB, C-terminal domain"/>
    <property type="match status" value="1"/>
</dbReference>
<dbReference type="EMBL" id="MU839831">
    <property type="protein sequence ID" value="KAK1756966.1"/>
    <property type="molecule type" value="Genomic_DNA"/>
</dbReference>
<dbReference type="InterPro" id="IPR011042">
    <property type="entry name" value="6-blade_b-propeller_TolB-like"/>
</dbReference>
<dbReference type="PANTHER" id="PTHR11799:SF12">
    <property type="entry name" value="PARAOXONASE-RELATED"/>
    <property type="match status" value="1"/>
</dbReference>
<dbReference type="SUPFAM" id="SSF63829">
    <property type="entry name" value="Calcium-dependent phosphotriesterase"/>
    <property type="match status" value="1"/>
</dbReference>
<dbReference type="InterPro" id="IPR051288">
    <property type="entry name" value="Serum_paraoxonase/arylesterase"/>
</dbReference>
<accession>A0AAJ0BJD4</accession>
<proteinExistence type="predicted"/>
<evidence type="ECO:0008006" key="3">
    <source>
        <dbReference type="Google" id="ProtNLM"/>
    </source>
</evidence>
<organism evidence="1 2">
    <name type="scientific">Echria macrotheca</name>
    <dbReference type="NCBI Taxonomy" id="438768"/>
    <lineage>
        <taxon>Eukaryota</taxon>
        <taxon>Fungi</taxon>
        <taxon>Dikarya</taxon>
        <taxon>Ascomycota</taxon>
        <taxon>Pezizomycotina</taxon>
        <taxon>Sordariomycetes</taxon>
        <taxon>Sordariomycetidae</taxon>
        <taxon>Sordariales</taxon>
        <taxon>Schizotheciaceae</taxon>
        <taxon>Echria</taxon>
    </lineage>
</organism>
<gene>
    <name evidence="1" type="ORF">QBC47DRAFT_173876</name>
</gene>
<reference evidence="1" key="1">
    <citation type="submission" date="2023-06" db="EMBL/GenBank/DDBJ databases">
        <title>Genome-scale phylogeny and comparative genomics of the fungal order Sordariales.</title>
        <authorList>
            <consortium name="Lawrence Berkeley National Laboratory"/>
            <person name="Hensen N."/>
            <person name="Bonometti L."/>
            <person name="Westerberg I."/>
            <person name="Brannstrom I.O."/>
            <person name="Guillou S."/>
            <person name="Cros-Aarteil S."/>
            <person name="Calhoun S."/>
            <person name="Haridas S."/>
            <person name="Kuo A."/>
            <person name="Mondo S."/>
            <person name="Pangilinan J."/>
            <person name="Riley R."/>
            <person name="Labutti K."/>
            <person name="Andreopoulos B."/>
            <person name="Lipzen A."/>
            <person name="Chen C."/>
            <person name="Yanf M."/>
            <person name="Daum C."/>
            <person name="Ng V."/>
            <person name="Clum A."/>
            <person name="Steindorff A."/>
            <person name="Ohm R."/>
            <person name="Martin F."/>
            <person name="Silar P."/>
            <person name="Natvig D."/>
            <person name="Lalanne C."/>
            <person name="Gautier V."/>
            <person name="Ament-Velasquez S.L."/>
            <person name="Kruys A."/>
            <person name="Hutchinson M.I."/>
            <person name="Powell A.J."/>
            <person name="Barry K."/>
            <person name="Miller A.N."/>
            <person name="Grigoriev I.V."/>
            <person name="Debuchy R."/>
            <person name="Gladieux P."/>
            <person name="Thoren M.H."/>
            <person name="Johannesson H."/>
        </authorList>
    </citation>
    <scope>NUCLEOTIDE SEQUENCE</scope>
    <source>
        <strain evidence="1">PSN4</strain>
    </source>
</reference>